<evidence type="ECO:0000313" key="2">
    <source>
        <dbReference type="EMBL" id="WHS67126.1"/>
    </source>
</evidence>
<feature type="transmembrane region" description="Helical" evidence="1">
    <location>
        <begin position="112"/>
        <end position="131"/>
    </location>
</feature>
<organism evidence="2 3">
    <name type="scientific">Comamonas resistens</name>
    <dbReference type="NCBI Taxonomy" id="3046670"/>
    <lineage>
        <taxon>Bacteria</taxon>
        <taxon>Pseudomonadati</taxon>
        <taxon>Pseudomonadota</taxon>
        <taxon>Betaproteobacteria</taxon>
        <taxon>Burkholderiales</taxon>
        <taxon>Comamonadaceae</taxon>
        <taxon>Comamonas</taxon>
    </lineage>
</organism>
<keyword evidence="1" id="KW-1133">Transmembrane helix</keyword>
<sequence length="166" mass="17458">MSNVLSFNAAAKGFKTVSGGGGAGNSGEPPHNGGMEARVTALEEAVKNLPTKADLDELRHSAKADASSLRTDFEKLRADMAKTTGELRTDMAKGFGELRADMHKNSVDIQRWMIATVIGLFLGFGGLFLAMSNALKPSTSSVTQPTQQAPIIINVPSAVPSSTPQK</sequence>
<accession>A0ABY8SWY8</accession>
<proteinExistence type="predicted"/>
<keyword evidence="1" id="KW-0472">Membrane</keyword>
<dbReference type="RefSeq" id="WP_283488173.1">
    <property type="nucleotide sequence ID" value="NZ_CP125947.1"/>
</dbReference>
<reference evidence="2 3" key="1">
    <citation type="submission" date="2023-05" db="EMBL/GenBank/DDBJ databases">
        <authorList>
            <person name="Yin Y."/>
            <person name="Lu Z."/>
        </authorList>
    </citation>
    <scope>NUCLEOTIDE SEQUENCE [LARGE SCALE GENOMIC DNA]</scope>
    <source>
        <strain evidence="2 3">ZM22</strain>
    </source>
</reference>
<protein>
    <recommendedName>
        <fullName evidence="4">DUF1640 domain-containing protein</fullName>
    </recommendedName>
</protein>
<keyword evidence="3" id="KW-1185">Reference proteome</keyword>
<name>A0ABY8SWY8_9BURK</name>
<evidence type="ECO:0000313" key="3">
    <source>
        <dbReference type="Proteomes" id="UP001240697"/>
    </source>
</evidence>
<evidence type="ECO:0000256" key="1">
    <source>
        <dbReference type="SAM" id="Phobius"/>
    </source>
</evidence>
<gene>
    <name evidence="2" type="ORF">QMY55_08420</name>
</gene>
<keyword evidence="1" id="KW-0812">Transmembrane</keyword>
<dbReference type="EMBL" id="CP125947">
    <property type="protein sequence ID" value="WHS67126.1"/>
    <property type="molecule type" value="Genomic_DNA"/>
</dbReference>
<evidence type="ECO:0008006" key="4">
    <source>
        <dbReference type="Google" id="ProtNLM"/>
    </source>
</evidence>
<dbReference type="Proteomes" id="UP001240697">
    <property type="component" value="Chromosome"/>
</dbReference>